<proteinExistence type="predicted"/>
<dbReference type="AlphaFoldDB" id="A0A0D3KKB6"/>
<evidence type="ECO:0000313" key="3">
    <source>
        <dbReference type="Proteomes" id="UP000013827"/>
    </source>
</evidence>
<organism evidence="2 3">
    <name type="scientific">Emiliania huxleyi (strain CCMP1516)</name>
    <dbReference type="NCBI Taxonomy" id="280463"/>
    <lineage>
        <taxon>Eukaryota</taxon>
        <taxon>Haptista</taxon>
        <taxon>Haptophyta</taxon>
        <taxon>Prymnesiophyceae</taxon>
        <taxon>Isochrysidales</taxon>
        <taxon>Noelaerhabdaceae</taxon>
        <taxon>Emiliania</taxon>
    </lineage>
</organism>
<dbReference type="RefSeq" id="XP_005788630.1">
    <property type="nucleotide sequence ID" value="XM_005788573.1"/>
</dbReference>
<dbReference type="PaxDb" id="2903-EOD36201"/>
<dbReference type="Proteomes" id="UP000013827">
    <property type="component" value="Unassembled WGS sequence"/>
</dbReference>
<accession>A0A0D3KKB6</accession>
<dbReference type="EnsemblProtists" id="EOD36201">
    <property type="protein sequence ID" value="EOD36201"/>
    <property type="gene ID" value="EMIHUDRAFT_440704"/>
</dbReference>
<evidence type="ECO:0000256" key="1">
    <source>
        <dbReference type="SAM" id="MobiDB-lite"/>
    </source>
</evidence>
<feature type="compositionally biased region" description="Basic and acidic residues" evidence="1">
    <location>
        <begin position="182"/>
        <end position="196"/>
    </location>
</feature>
<evidence type="ECO:0000313" key="2">
    <source>
        <dbReference type="EnsemblProtists" id="EOD36201"/>
    </source>
</evidence>
<reference evidence="3" key="1">
    <citation type="journal article" date="2013" name="Nature">
        <title>Pan genome of the phytoplankton Emiliania underpins its global distribution.</title>
        <authorList>
            <person name="Read B.A."/>
            <person name="Kegel J."/>
            <person name="Klute M.J."/>
            <person name="Kuo A."/>
            <person name="Lefebvre S.C."/>
            <person name="Maumus F."/>
            <person name="Mayer C."/>
            <person name="Miller J."/>
            <person name="Monier A."/>
            <person name="Salamov A."/>
            <person name="Young J."/>
            <person name="Aguilar M."/>
            <person name="Claverie J.M."/>
            <person name="Frickenhaus S."/>
            <person name="Gonzalez K."/>
            <person name="Herman E.K."/>
            <person name="Lin Y.C."/>
            <person name="Napier J."/>
            <person name="Ogata H."/>
            <person name="Sarno A.F."/>
            <person name="Shmutz J."/>
            <person name="Schroeder D."/>
            <person name="de Vargas C."/>
            <person name="Verret F."/>
            <person name="von Dassow P."/>
            <person name="Valentin K."/>
            <person name="Van de Peer Y."/>
            <person name="Wheeler G."/>
            <person name="Dacks J.B."/>
            <person name="Delwiche C.F."/>
            <person name="Dyhrman S.T."/>
            <person name="Glockner G."/>
            <person name="John U."/>
            <person name="Richards T."/>
            <person name="Worden A.Z."/>
            <person name="Zhang X."/>
            <person name="Grigoriev I.V."/>
            <person name="Allen A.E."/>
            <person name="Bidle K."/>
            <person name="Borodovsky M."/>
            <person name="Bowler C."/>
            <person name="Brownlee C."/>
            <person name="Cock J.M."/>
            <person name="Elias M."/>
            <person name="Gladyshev V.N."/>
            <person name="Groth M."/>
            <person name="Guda C."/>
            <person name="Hadaegh A."/>
            <person name="Iglesias-Rodriguez M.D."/>
            <person name="Jenkins J."/>
            <person name="Jones B.M."/>
            <person name="Lawson T."/>
            <person name="Leese F."/>
            <person name="Lindquist E."/>
            <person name="Lobanov A."/>
            <person name="Lomsadze A."/>
            <person name="Malik S.B."/>
            <person name="Marsh M.E."/>
            <person name="Mackinder L."/>
            <person name="Mock T."/>
            <person name="Mueller-Roeber B."/>
            <person name="Pagarete A."/>
            <person name="Parker M."/>
            <person name="Probert I."/>
            <person name="Quesneville H."/>
            <person name="Raines C."/>
            <person name="Rensing S.A."/>
            <person name="Riano-Pachon D.M."/>
            <person name="Richier S."/>
            <person name="Rokitta S."/>
            <person name="Shiraiwa Y."/>
            <person name="Soanes D.M."/>
            <person name="van der Giezen M."/>
            <person name="Wahlund T.M."/>
            <person name="Williams B."/>
            <person name="Wilson W."/>
            <person name="Wolfe G."/>
            <person name="Wurch L.L."/>
        </authorList>
    </citation>
    <scope>NUCLEOTIDE SEQUENCE</scope>
</reference>
<reference evidence="2" key="2">
    <citation type="submission" date="2024-10" db="UniProtKB">
        <authorList>
            <consortium name="EnsemblProtists"/>
        </authorList>
    </citation>
    <scope>IDENTIFICATION</scope>
</reference>
<feature type="region of interest" description="Disordered" evidence="1">
    <location>
        <begin position="154"/>
        <end position="196"/>
    </location>
</feature>
<protein>
    <submittedName>
        <fullName evidence="2">Uncharacterized protein</fullName>
    </submittedName>
</protein>
<keyword evidence="3" id="KW-1185">Reference proteome</keyword>
<sequence>MIWPKLAEERPWVLPMVAEDQKRTGARGYVGQGYEMTCYATNTLWGFDPRHIRTKHVAVWWAHDDGSPGIAPSGQPPPCVVAPSISAAPLRVGCPPEHGKWLAELFERTEGVQTRNRSVDIGLGHWSFSPSLGPCYQAAEESLPKTLLEMTRKEAKAAPELWPEDDAEGVSRGSSGAEAEVDPQRLQDAHVEAPAR</sequence>
<dbReference type="KEGG" id="ehx:EMIHUDRAFT_440704"/>
<dbReference type="GeneID" id="17281472"/>
<dbReference type="HOGENOM" id="CLU_1392498_0_0_1"/>
<name>A0A0D3KKB6_EMIH1</name>